<feature type="chain" id="PRO_5020031450" evidence="2">
    <location>
        <begin position="31"/>
        <end position="348"/>
    </location>
</feature>
<dbReference type="Proteomes" id="UP000188354">
    <property type="component" value="Chromosome LG04"/>
</dbReference>
<dbReference type="AlphaFoldDB" id="A0A4P1RMX6"/>
<dbReference type="InterPro" id="IPR053023">
    <property type="entry name" value="FLAP_modulator"/>
</dbReference>
<keyword evidence="1" id="KW-0472">Membrane</keyword>
<gene>
    <name evidence="3" type="ORF">TanjilG_21262</name>
</gene>
<keyword evidence="1" id="KW-1133">Transmembrane helix</keyword>
<evidence type="ECO:0000256" key="1">
    <source>
        <dbReference type="SAM" id="Phobius"/>
    </source>
</evidence>
<dbReference type="STRING" id="3871.A0A4P1RMX6"/>
<evidence type="ECO:0000313" key="3">
    <source>
        <dbReference type="EMBL" id="OIW14122.1"/>
    </source>
</evidence>
<protein>
    <submittedName>
        <fullName evidence="3">Uncharacterized protein</fullName>
    </submittedName>
</protein>
<accession>A0A4P1RMX6</accession>
<dbReference type="PANTHER" id="PTHR33975">
    <property type="entry name" value="MYELIN-ASSOCIATED OLIGODENDROCYTE BASIC PROTEIN"/>
    <property type="match status" value="1"/>
</dbReference>
<evidence type="ECO:0000313" key="4">
    <source>
        <dbReference type="Proteomes" id="UP000188354"/>
    </source>
</evidence>
<dbReference type="Pfam" id="PF07466">
    <property type="entry name" value="DUF1517"/>
    <property type="match status" value="1"/>
</dbReference>
<keyword evidence="2" id="KW-0732">Signal</keyword>
<feature type="signal peptide" evidence="2">
    <location>
        <begin position="1"/>
        <end position="30"/>
    </location>
</feature>
<name>A0A4P1RMX6_LUPAN</name>
<dbReference type="Gramene" id="OIW14122">
    <property type="protein sequence ID" value="OIW14122"/>
    <property type="gene ID" value="TanjilG_21262"/>
</dbReference>
<dbReference type="EMBL" id="CM007364">
    <property type="protein sequence ID" value="OIW14122.1"/>
    <property type="molecule type" value="Genomic_DNA"/>
</dbReference>
<reference evidence="3 4" key="1">
    <citation type="journal article" date="2017" name="Plant Biotechnol. J.">
        <title>A comprehensive draft genome sequence for lupin (Lupinus angustifolius), an emerging health food: insights into plant-microbe interactions and legume evolution.</title>
        <authorList>
            <person name="Hane J.K."/>
            <person name="Ming Y."/>
            <person name="Kamphuis L.G."/>
            <person name="Nelson M.N."/>
            <person name="Garg G."/>
            <person name="Atkins C.A."/>
            <person name="Bayer P.E."/>
            <person name="Bravo A."/>
            <person name="Bringans S."/>
            <person name="Cannon S."/>
            <person name="Edwards D."/>
            <person name="Foley R."/>
            <person name="Gao L.L."/>
            <person name="Harrison M.J."/>
            <person name="Huang W."/>
            <person name="Hurgobin B."/>
            <person name="Li S."/>
            <person name="Liu C.W."/>
            <person name="McGrath A."/>
            <person name="Morahan G."/>
            <person name="Murray J."/>
            <person name="Weller J."/>
            <person name="Jian J."/>
            <person name="Singh K.B."/>
        </authorList>
    </citation>
    <scope>NUCLEOTIDE SEQUENCE [LARGE SCALE GENOMIC DNA]</scope>
    <source>
        <strain evidence="4">cv. Tanjil</strain>
        <tissue evidence="3">Whole plant</tissue>
    </source>
</reference>
<keyword evidence="4" id="KW-1185">Reference proteome</keyword>
<feature type="transmembrane region" description="Helical" evidence="1">
    <location>
        <begin position="79"/>
        <end position="98"/>
    </location>
</feature>
<dbReference type="InterPro" id="IPR010903">
    <property type="entry name" value="DUF1517"/>
</dbReference>
<organism evidence="3 4">
    <name type="scientific">Lupinus angustifolius</name>
    <name type="common">Narrow-leaved blue lupine</name>
    <dbReference type="NCBI Taxonomy" id="3871"/>
    <lineage>
        <taxon>Eukaryota</taxon>
        <taxon>Viridiplantae</taxon>
        <taxon>Streptophyta</taxon>
        <taxon>Embryophyta</taxon>
        <taxon>Tracheophyta</taxon>
        <taxon>Spermatophyta</taxon>
        <taxon>Magnoliopsida</taxon>
        <taxon>eudicotyledons</taxon>
        <taxon>Gunneridae</taxon>
        <taxon>Pentapetalae</taxon>
        <taxon>rosids</taxon>
        <taxon>fabids</taxon>
        <taxon>Fabales</taxon>
        <taxon>Fabaceae</taxon>
        <taxon>Papilionoideae</taxon>
        <taxon>50 kb inversion clade</taxon>
        <taxon>genistoids sensu lato</taxon>
        <taxon>core genistoids</taxon>
        <taxon>Genisteae</taxon>
        <taxon>Lupinus</taxon>
    </lineage>
</organism>
<dbReference type="PANTHER" id="PTHR33975:SF5">
    <property type="entry name" value="PROTEIN, PUTATIVE-RELATED"/>
    <property type="match status" value="1"/>
</dbReference>
<proteinExistence type="predicted"/>
<keyword evidence="1" id="KW-0812">Transmembrane</keyword>
<sequence length="348" mass="38132">MALLGRSSSGAFTLLLLGLFFMYKLNLALASSGGVMGGGFFHSDDSSSSESFTSDSETGKVLYDSPPSRVIDDASGSHGGGLMLFVVFTFGVLLVGFCRDTNGNTVTVLKLQAAMLGGIGSSIQRDLAKIAEDADTSSKEGVINLLTGTFRSVLLGPYKYCPGFSYEFPTLVLHQHPTHCIAAGYSFVDLKQSREDGEKCYNQLSNEERAKFDEETLINLNKERKSTRSQGVNMLSNEYNVFDAKKSKEEDHDFEEEKLLNGLGNEYIVITILVATKGAYKLPNIHGAEDLKKALQKLRTSLSSKLLLAGEVLWTPQKEGEILSEREILEDYPQLAKGMESFLVKKQD</sequence>
<evidence type="ECO:0000256" key="2">
    <source>
        <dbReference type="SAM" id="SignalP"/>
    </source>
</evidence>
<dbReference type="GO" id="GO:0009507">
    <property type="term" value="C:chloroplast"/>
    <property type="evidence" value="ECO:0007669"/>
    <property type="project" value="TreeGrafter"/>
</dbReference>